<dbReference type="EC" id="2.3.2.31" evidence="2"/>
<protein>
    <recommendedName>
        <fullName evidence="2">RBR-type E3 ubiquitin transferase</fullName>
        <ecNumber evidence="2">2.3.2.31</ecNumber>
    </recommendedName>
</protein>
<evidence type="ECO:0000256" key="1">
    <source>
        <dbReference type="ARBA" id="ARBA00001798"/>
    </source>
</evidence>
<keyword evidence="5" id="KW-0677">Repeat</keyword>
<evidence type="ECO:0000256" key="9">
    <source>
        <dbReference type="SAM" id="MobiDB-lite"/>
    </source>
</evidence>
<dbReference type="PROSITE" id="PS51873">
    <property type="entry name" value="TRIAD"/>
    <property type="match status" value="1"/>
</dbReference>
<keyword evidence="4" id="KW-0479">Metal-binding</keyword>
<comment type="caution">
    <text evidence="11">The sequence shown here is derived from an EMBL/GenBank/DDBJ whole genome shotgun (WGS) entry which is preliminary data.</text>
</comment>
<dbReference type="GO" id="GO:0061630">
    <property type="term" value="F:ubiquitin protein ligase activity"/>
    <property type="evidence" value="ECO:0007669"/>
    <property type="project" value="UniProtKB-EC"/>
</dbReference>
<evidence type="ECO:0000256" key="6">
    <source>
        <dbReference type="ARBA" id="ARBA00022771"/>
    </source>
</evidence>
<evidence type="ECO:0000256" key="2">
    <source>
        <dbReference type="ARBA" id="ARBA00012251"/>
    </source>
</evidence>
<gene>
    <name evidence="11" type="ORF">E4U09_007019</name>
</gene>
<dbReference type="SUPFAM" id="SSF57850">
    <property type="entry name" value="RING/U-box"/>
    <property type="match status" value="2"/>
</dbReference>
<evidence type="ECO:0000313" key="12">
    <source>
        <dbReference type="Proteomes" id="UP000707071"/>
    </source>
</evidence>
<dbReference type="InterPro" id="IPR002867">
    <property type="entry name" value="IBR_dom"/>
</dbReference>
<evidence type="ECO:0000256" key="3">
    <source>
        <dbReference type="ARBA" id="ARBA00022679"/>
    </source>
</evidence>
<dbReference type="CDD" id="cd20335">
    <property type="entry name" value="BRcat_RBR"/>
    <property type="match status" value="1"/>
</dbReference>
<dbReference type="Gene3D" id="3.30.40.10">
    <property type="entry name" value="Zinc/RING finger domain, C3HC4 (zinc finger)"/>
    <property type="match status" value="1"/>
</dbReference>
<proteinExistence type="predicted"/>
<accession>A0A9P7QME7</accession>
<comment type="catalytic activity">
    <reaction evidence="1">
        <text>[E2 ubiquitin-conjugating enzyme]-S-ubiquitinyl-L-cysteine + [acceptor protein]-L-lysine = [E2 ubiquitin-conjugating enzyme]-L-cysteine + [acceptor protein]-N(6)-ubiquitinyl-L-lysine.</text>
        <dbReference type="EC" id="2.3.2.31"/>
    </reaction>
</comment>
<dbReference type="Proteomes" id="UP000707071">
    <property type="component" value="Unassembled WGS sequence"/>
</dbReference>
<evidence type="ECO:0000256" key="4">
    <source>
        <dbReference type="ARBA" id="ARBA00022723"/>
    </source>
</evidence>
<evidence type="ECO:0000256" key="5">
    <source>
        <dbReference type="ARBA" id="ARBA00022737"/>
    </source>
</evidence>
<feature type="region of interest" description="Disordered" evidence="9">
    <location>
        <begin position="86"/>
        <end position="139"/>
    </location>
</feature>
<dbReference type="InterPro" id="IPR031127">
    <property type="entry name" value="E3_UB_ligase_RBR"/>
</dbReference>
<keyword evidence="6" id="KW-0863">Zinc-finger</keyword>
<name>A0A9P7QME7_9HYPO</name>
<dbReference type="InterPro" id="IPR017907">
    <property type="entry name" value="Znf_RING_CS"/>
</dbReference>
<evidence type="ECO:0000313" key="11">
    <source>
        <dbReference type="EMBL" id="KAG6300365.1"/>
    </source>
</evidence>
<dbReference type="GO" id="GO:0016567">
    <property type="term" value="P:protein ubiquitination"/>
    <property type="evidence" value="ECO:0007669"/>
    <property type="project" value="InterPro"/>
</dbReference>
<keyword evidence="12" id="KW-1185">Reference proteome</keyword>
<dbReference type="CDD" id="cd22584">
    <property type="entry name" value="Rcat_RBR_unk"/>
    <property type="match status" value="1"/>
</dbReference>
<dbReference type="AlphaFoldDB" id="A0A9P7QME7"/>
<organism evidence="11 12">
    <name type="scientific">Claviceps aff. purpurea</name>
    <dbReference type="NCBI Taxonomy" id="1967640"/>
    <lineage>
        <taxon>Eukaryota</taxon>
        <taxon>Fungi</taxon>
        <taxon>Dikarya</taxon>
        <taxon>Ascomycota</taxon>
        <taxon>Pezizomycotina</taxon>
        <taxon>Sordariomycetes</taxon>
        <taxon>Hypocreomycetidae</taxon>
        <taxon>Hypocreales</taxon>
        <taxon>Clavicipitaceae</taxon>
        <taxon>Claviceps</taxon>
    </lineage>
</organism>
<dbReference type="GO" id="GO:0008270">
    <property type="term" value="F:zinc ion binding"/>
    <property type="evidence" value="ECO:0007669"/>
    <property type="project" value="UniProtKB-KW"/>
</dbReference>
<feature type="compositionally biased region" description="Low complexity" evidence="9">
    <location>
        <begin position="124"/>
        <end position="139"/>
    </location>
</feature>
<keyword evidence="8" id="KW-0862">Zinc</keyword>
<dbReference type="InterPro" id="IPR013083">
    <property type="entry name" value="Znf_RING/FYVE/PHD"/>
</dbReference>
<evidence type="ECO:0000259" key="10">
    <source>
        <dbReference type="PROSITE" id="PS51873"/>
    </source>
</evidence>
<sequence>MDLDMDQESLALAIELQLQDLQRMRKGKHAVGQNPDSEVAARFMEAEFRNLASFHADRVLSRSITQAVATDGDAIVAHARQEQQAANDRALALRDSEQTGPKRRRRGSPSRGASQGRFADDVFPSAAGPSRARAGPSSAPRARVELRNCVACTSDVPVFETIRCPCSHDYCRDCMTALFNAAISDESLFPPRCCKEPIPIDRSRPFLSASLLGLYEAKKLEHETPNKTYCYVPNCSAFIPPAFVRDDVATCVRCRSRTCTICKGQMHTQRDCPADTATTEVLQMADVNGWQRCYSCRRLVDLNTGCNHMTCRCGAQFCYVCGVQWKQCGCAQWDENRLVARMDDIVEREQENRNVRGAERDALLERTRQNLVQNHECANHRWKGLKQGGHCEQCDDYMPHFVYECRNCLTIACRRCRYNRL</sequence>
<dbReference type="InterPro" id="IPR044066">
    <property type="entry name" value="TRIAD_supradom"/>
</dbReference>
<feature type="domain" description="RING-type" evidence="10">
    <location>
        <begin position="145"/>
        <end position="334"/>
    </location>
</feature>
<dbReference type="PANTHER" id="PTHR11685">
    <property type="entry name" value="RBR FAMILY RING FINGER AND IBR DOMAIN-CONTAINING"/>
    <property type="match status" value="1"/>
</dbReference>
<reference evidence="11 12" key="1">
    <citation type="journal article" date="2020" name="bioRxiv">
        <title>Whole genome comparisons of ergot fungi reveals the divergence and evolution of species within the genus Claviceps are the result of varying mechanisms driving genome evolution and host range expansion.</title>
        <authorList>
            <person name="Wyka S.A."/>
            <person name="Mondo S.J."/>
            <person name="Liu M."/>
            <person name="Dettman J."/>
            <person name="Nalam V."/>
            <person name="Broders K.D."/>
        </authorList>
    </citation>
    <scope>NUCLEOTIDE SEQUENCE [LARGE SCALE GENOMIC DNA]</scope>
    <source>
        <strain evidence="11 12">Clav52</strain>
    </source>
</reference>
<evidence type="ECO:0000256" key="8">
    <source>
        <dbReference type="ARBA" id="ARBA00022833"/>
    </source>
</evidence>
<keyword evidence="3" id="KW-0808">Transferase</keyword>
<keyword evidence="7" id="KW-0833">Ubl conjugation pathway</keyword>
<evidence type="ECO:0000256" key="7">
    <source>
        <dbReference type="ARBA" id="ARBA00022786"/>
    </source>
</evidence>
<dbReference type="PROSITE" id="PS00518">
    <property type="entry name" value="ZF_RING_1"/>
    <property type="match status" value="1"/>
</dbReference>
<dbReference type="Gene3D" id="1.20.120.1750">
    <property type="match status" value="1"/>
</dbReference>
<dbReference type="Pfam" id="PF01485">
    <property type="entry name" value="IBR"/>
    <property type="match status" value="2"/>
</dbReference>
<dbReference type="EMBL" id="SRRH01000068">
    <property type="protein sequence ID" value="KAG6300365.1"/>
    <property type="molecule type" value="Genomic_DNA"/>
</dbReference>